<gene>
    <name evidence="2" type="ORF">DNHGIG_16620</name>
</gene>
<dbReference type="InterPro" id="IPR004038">
    <property type="entry name" value="Ribosomal_eL8/eL30/eS12/Gad45"/>
</dbReference>
<sequence length="83" mass="9027">MPYDRIKRAKKLAIGTNQTTKALEQATAKEVYVAKDAERRLVSNIEGLSKQRNIPLVWVESMKELGKACGIAVGAAAAAIIEE</sequence>
<evidence type="ECO:0000259" key="1">
    <source>
        <dbReference type="Pfam" id="PF01248"/>
    </source>
</evidence>
<dbReference type="RefSeq" id="WP_282199252.1">
    <property type="nucleotide sequence ID" value="NZ_BOQE01000001.1"/>
</dbReference>
<protein>
    <recommendedName>
        <fullName evidence="1">Ribosomal protein eL8/eL30/eS12/Gadd45 domain-containing protein</fullName>
    </recommendedName>
</protein>
<dbReference type="Gene3D" id="3.30.1330.30">
    <property type="match status" value="1"/>
</dbReference>
<name>A0AAV4LEK9_9BACL</name>
<evidence type="ECO:0000313" key="3">
    <source>
        <dbReference type="Proteomes" id="UP001057291"/>
    </source>
</evidence>
<accession>A0AAV4LEK9</accession>
<keyword evidence="3" id="KW-1185">Reference proteome</keyword>
<proteinExistence type="predicted"/>
<dbReference type="InterPro" id="IPR029064">
    <property type="entry name" value="Ribosomal_eL30-like_sf"/>
</dbReference>
<dbReference type="EMBL" id="BOQE01000001">
    <property type="protein sequence ID" value="GIM46113.1"/>
    <property type="molecule type" value="Genomic_DNA"/>
</dbReference>
<dbReference type="AlphaFoldDB" id="A0AAV4LEK9"/>
<dbReference type="PRINTS" id="PR00884">
    <property type="entry name" value="RIBOSOMALHS6"/>
</dbReference>
<dbReference type="Proteomes" id="UP001057291">
    <property type="component" value="Unassembled WGS sequence"/>
</dbReference>
<feature type="domain" description="Ribosomal protein eL8/eL30/eS12/Gadd45" evidence="1">
    <location>
        <begin position="6"/>
        <end position="82"/>
    </location>
</feature>
<dbReference type="Pfam" id="PF01248">
    <property type="entry name" value="Ribosomal_L7Ae"/>
    <property type="match status" value="1"/>
</dbReference>
<organism evidence="2 3">
    <name type="scientific">Collibacillus ludicampi</name>
    <dbReference type="NCBI Taxonomy" id="2771369"/>
    <lineage>
        <taxon>Bacteria</taxon>
        <taxon>Bacillati</taxon>
        <taxon>Bacillota</taxon>
        <taxon>Bacilli</taxon>
        <taxon>Bacillales</taxon>
        <taxon>Alicyclobacillaceae</taxon>
        <taxon>Collibacillus</taxon>
    </lineage>
</organism>
<dbReference type="SUPFAM" id="SSF55315">
    <property type="entry name" value="L30e-like"/>
    <property type="match status" value="1"/>
</dbReference>
<reference evidence="2" key="1">
    <citation type="journal article" date="2023" name="Int. J. Syst. Evol. Microbiol.">
        <title>Collibacillus ludicampi gen. nov., sp. nov., a new soil bacterium of the family Alicyclobacillaceae.</title>
        <authorList>
            <person name="Jojima T."/>
            <person name="Ioku Y."/>
            <person name="Fukuta Y."/>
            <person name="Shirasaka N."/>
            <person name="Matsumura Y."/>
            <person name="Mori M."/>
        </authorList>
    </citation>
    <scope>NUCLEOTIDE SEQUENCE</scope>
    <source>
        <strain evidence="2">TP075</strain>
    </source>
</reference>
<comment type="caution">
    <text evidence="2">The sequence shown here is derived from an EMBL/GenBank/DDBJ whole genome shotgun (WGS) entry which is preliminary data.</text>
</comment>
<evidence type="ECO:0000313" key="2">
    <source>
        <dbReference type="EMBL" id="GIM46113.1"/>
    </source>
</evidence>